<organism evidence="1 2">
    <name type="scientific">Eumeta variegata</name>
    <name type="common">Bagworm moth</name>
    <name type="synonym">Eumeta japonica</name>
    <dbReference type="NCBI Taxonomy" id="151549"/>
    <lineage>
        <taxon>Eukaryota</taxon>
        <taxon>Metazoa</taxon>
        <taxon>Ecdysozoa</taxon>
        <taxon>Arthropoda</taxon>
        <taxon>Hexapoda</taxon>
        <taxon>Insecta</taxon>
        <taxon>Pterygota</taxon>
        <taxon>Neoptera</taxon>
        <taxon>Endopterygota</taxon>
        <taxon>Lepidoptera</taxon>
        <taxon>Glossata</taxon>
        <taxon>Ditrysia</taxon>
        <taxon>Tineoidea</taxon>
        <taxon>Psychidae</taxon>
        <taxon>Oiketicinae</taxon>
        <taxon>Eumeta</taxon>
    </lineage>
</organism>
<gene>
    <name evidence="1" type="ORF">EVAR_18848_1</name>
</gene>
<evidence type="ECO:0000313" key="2">
    <source>
        <dbReference type="Proteomes" id="UP000299102"/>
    </source>
</evidence>
<accession>A0A4C1ULQ4</accession>
<proteinExistence type="predicted"/>
<sequence>MIRRYQIFIVVDLGGGRAAVRLAGGPPGVISEPCRVTNKLQFDINKTLLRQDFPLRPGVYTRPLYVQFRLFHKDTPDTGPELLA</sequence>
<reference evidence="1 2" key="1">
    <citation type="journal article" date="2019" name="Commun. Biol.">
        <title>The bagworm genome reveals a unique fibroin gene that provides high tensile strength.</title>
        <authorList>
            <person name="Kono N."/>
            <person name="Nakamura H."/>
            <person name="Ohtoshi R."/>
            <person name="Tomita M."/>
            <person name="Numata K."/>
            <person name="Arakawa K."/>
        </authorList>
    </citation>
    <scope>NUCLEOTIDE SEQUENCE [LARGE SCALE GENOMIC DNA]</scope>
</reference>
<keyword evidence="2" id="KW-1185">Reference proteome</keyword>
<name>A0A4C1ULQ4_EUMVA</name>
<evidence type="ECO:0000313" key="1">
    <source>
        <dbReference type="EMBL" id="GBP27371.1"/>
    </source>
</evidence>
<dbReference type="AlphaFoldDB" id="A0A4C1ULQ4"/>
<dbReference type="Proteomes" id="UP000299102">
    <property type="component" value="Unassembled WGS sequence"/>
</dbReference>
<comment type="caution">
    <text evidence="1">The sequence shown here is derived from an EMBL/GenBank/DDBJ whole genome shotgun (WGS) entry which is preliminary data.</text>
</comment>
<dbReference type="EMBL" id="BGZK01000192">
    <property type="protein sequence ID" value="GBP27371.1"/>
    <property type="molecule type" value="Genomic_DNA"/>
</dbReference>
<protein>
    <submittedName>
        <fullName evidence="1">Uncharacterized protein</fullName>
    </submittedName>
</protein>